<keyword evidence="1 3" id="KW-0732">Signal</keyword>
<dbReference type="InterPro" id="IPR051010">
    <property type="entry name" value="BCAA_transport"/>
</dbReference>
<dbReference type="PANTHER" id="PTHR30483">
    <property type="entry name" value="LEUCINE-SPECIFIC-BINDING PROTEIN"/>
    <property type="match status" value="1"/>
</dbReference>
<keyword evidence="6" id="KW-1185">Reference proteome</keyword>
<evidence type="ECO:0000259" key="4">
    <source>
        <dbReference type="Pfam" id="PF13458"/>
    </source>
</evidence>
<dbReference type="RefSeq" id="WP_216965730.1">
    <property type="nucleotide sequence ID" value="NZ_JAHOPB010000002.1"/>
</dbReference>
<feature type="signal peptide" evidence="3">
    <location>
        <begin position="1"/>
        <end position="26"/>
    </location>
</feature>
<reference evidence="5 6" key="1">
    <citation type="submission" date="2021-06" db="EMBL/GenBank/DDBJ databases">
        <authorList>
            <person name="Lee D.H."/>
        </authorList>
    </citation>
    <scope>NUCLEOTIDE SEQUENCE [LARGE SCALE GENOMIC DNA]</scope>
    <source>
        <strain evidence="5 6">MMS21-HV4-11</strain>
    </source>
</reference>
<protein>
    <submittedName>
        <fullName evidence="5">ABC transporter substrate-binding protein</fullName>
    </submittedName>
</protein>
<sequence>MSLSSFIAKLAGATALVGLSAFAVQAQTSGEPVKIGAIVSVTGAGAGLGVPERNGLLLAEKDINAKGGIKGRPIKFIVEDDASNPDTALSKANDLIFGQKVQALLGPSLTASTVAVGGVTHANKIPQIAFTGIGPAVERERKCVAHVLPPQRLNATALLEYAKSIKATKVGVLHDAGYGNVVMAELRPLADKYGIKLVAVEKFEIGATDTTTQAAKVKAAQPEAVFIIATSATPFRNVKQIQITQPVIAAIGSSSYEYVNAMGPAADNIAIPEFVVGEDPLPHQKAFVELYKQAYNSTPKNYEAAAWDAAQIIAAALNKAGADATGEKLCEAMKAPYSGVLANYDFSADDMTGIPISSFIFSKLVGGKYTRTPFRVTQ</sequence>
<evidence type="ECO:0000313" key="5">
    <source>
        <dbReference type="EMBL" id="MBU8876720.1"/>
    </source>
</evidence>
<dbReference type="Proteomes" id="UP000727907">
    <property type="component" value="Unassembled WGS sequence"/>
</dbReference>
<proteinExistence type="predicted"/>
<gene>
    <name evidence="5" type="ORF">KQ910_23295</name>
</gene>
<dbReference type="InterPro" id="IPR028081">
    <property type="entry name" value="Leu-bd"/>
</dbReference>
<comment type="caution">
    <text evidence="5">The sequence shown here is derived from an EMBL/GenBank/DDBJ whole genome shotgun (WGS) entry which is preliminary data.</text>
</comment>
<name>A0ABS6IU35_9HYPH</name>
<keyword evidence="2" id="KW-0813">Transport</keyword>
<dbReference type="Pfam" id="PF13458">
    <property type="entry name" value="Peripla_BP_6"/>
    <property type="match status" value="1"/>
</dbReference>
<keyword evidence="2" id="KW-0029">Amino-acid transport</keyword>
<dbReference type="PANTHER" id="PTHR30483:SF38">
    <property type="entry name" value="BLR7848 PROTEIN"/>
    <property type="match status" value="1"/>
</dbReference>
<evidence type="ECO:0000313" key="6">
    <source>
        <dbReference type="Proteomes" id="UP000727907"/>
    </source>
</evidence>
<evidence type="ECO:0000256" key="2">
    <source>
        <dbReference type="ARBA" id="ARBA00022970"/>
    </source>
</evidence>
<accession>A0ABS6IU35</accession>
<evidence type="ECO:0000256" key="3">
    <source>
        <dbReference type="SAM" id="SignalP"/>
    </source>
</evidence>
<feature type="chain" id="PRO_5045131052" evidence="3">
    <location>
        <begin position="27"/>
        <end position="378"/>
    </location>
</feature>
<feature type="domain" description="Leucine-binding protein" evidence="4">
    <location>
        <begin position="32"/>
        <end position="352"/>
    </location>
</feature>
<dbReference type="EMBL" id="JAHOPB010000002">
    <property type="protein sequence ID" value="MBU8876720.1"/>
    <property type="molecule type" value="Genomic_DNA"/>
</dbReference>
<evidence type="ECO:0000256" key="1">
    <source>
        <dbReference type="ARBA" id="ARBA00022729"/>
    </source>
</evidence>
<organism evidence="5 6">
    <name type="scientific">Reyranella humidisoli</name>
    <dbReference type="NCBI Taxonomy" id="2849149"/>
    <lineage>
        <taxon>Bacteria</taxon>
        <taxon>Pseudomonadati</taxon>
        <taxon>Pseudomonadota</taxon>
        <taxon>Alphaproteobacteria</taxon>
        <taxon>Hyphomicrobiales</taxon>
        <taxon>Reyranellaceae</taxon>
        <taxon>Reyranella</taxon>
    </lineage>
</organism>